<comment type="subcellular location">
    <subcellularLocation>
        <location evidence="1">Membrane</location>
    </subcellularLocation>
</comment>
<dbReference type="Pfam" id="PF01094">
    <property type="entry name" value="ANF_receptor"/>
    <property type="match status" value="1"/>
</dbReference>
<organism evidence="6 7">
    <name type="scientific">Methylobrevis pamukkalensis</name>
    <dbReference type="NCBI Taxonomy" id="1439726"/>
    <lineage>
        <taxon>Bacteria</taxon>
        <taxon>Pseudomonadati</taxon>
        <taxon>Pseudomonadota</taxon>
        <taxon>Alphaproteobacteria</taxon>
        <taxon>Hyphomicrobiales</taxon>
        <taxon>Pleomorphomonadaceae</taxon>
        <taxon>Methylobrevis</taxon>
    </lineage>
</organism>
<dbReference type="EMBL" id="MCRJ01000215">
    <property type="protein sequence ID" value="ODN66994.1"/>
    <property type="molecule type" value="Genomic_DNA"/>
</dbReference>
<sequence>MIGPTCSSGARAGAPILWNAGMASVAFGATAPALTAADRPDGFKGFLRVVPNDLLGAAFVAKYVSEELGVKTVATIHDGSPYTEQLVKASRRAWASLAARWWRARRSRRPTPTCVRC</sequence>
<comment type="caution">
    <text evidence="6">The sequence shown here is derived from an EMBL/GenBank/DDBJ whole genome shotgun (WGS) entry which is preliminary data.</text>
</comment>
<dbReference type="SUPFAM" id="SSF53822">
    <property type="entry name" value="Periplasmic binding protein-like I"/>
    <property type="match status" value="1"/>
</dbReference>
<reference evidence="6 7" key="1">
    <citation type="submission" date="2016-07" db="EMBL/GenBank/DDBJ databases">
        <title>Draft Genome Sequence of Methylobrevis pamukkalensis PK2.</title>
        <authorList>
            <person name="Vasilenko O.V."/>
            <person name="Doronina N.V."/>
            <person name="Shmareva M.N."/>
            <person name="Tarlachkov S.V."/>
            <person name="Mustakhimov I."/>
            <person name="Trotsenko Y.A."/>
        </authorList>
    </citation>
    <scope>NUCLEOTIDE SEQUENCE [LARGE SCALE GENOMIC DNA]</scope>
    <source>
        <strain evidence="6 7">PK2</strain>
    </source>
</reference>
<dbReference type="Proteomes" id="UP000094622">
    <property type="component" value="Unassembled WGS sequence"/>
</dbReference>
<keyword evidence="2" id="KW-0812">Transmembrane</keyword>
<protein>
    <submittedName>
        <fullName evidence="6">Leu/Ile/Val/Thr-binding protein</fullName>
    </submittedName>
</protein>
<accession>A0A1E3GSK4</accession>
<feature type="domain" description="Receptor ligand binding region" evidence="5">
    <location>
        <begin position="1"/>
        <end position="89"/>
    </location>
</feature>
<evidence type="ECO:0000256" key="4">
    <source>
        <dbReference type="ARBA" id="ARBA00023136"/>
    </source>
</evidence>
<evidence type="ECO:0000256" key="2">
    <source>
        <dbReference type="ARBA" id="ARBA00022692"/>
    </source>
</evidence>
<dbReference type="InterPro" id="IPR001828">
    <property type="entry name" value="ANF_lig-bd_rcpt"/>
</dbReference>
<evidence type="ECO:0000259" key="5">
    <source>
        <dbReference type="Pfam" id="PF01094"/>
    </source>
</evidence>
<dbReference type="AlphaFoldDB" id="A0A1E3GSK4"/>
<evidence type="ECO:0000313" key="6">
    <source>
        <dbReference type="EMBL" id="ODN66994.1"/>
    </source>
</evidence>
<keyword evidence="7" id="KW-1185">Reference proteome</keyword>
<dbReference type="PATRIC" id="fig|1439726.3.peg.4697"/>
<gene>
    <name evidence="6" type="primary">livJ</name>
    <name evidence="6" type="ORF">A6302_04414</name>
</gene>
<name>A0A1E3GSK4_9HYPH</name>
<dbReference type="InterPro" id="IPR028082">
    <property type="entry name" value="Peripla_BP_I"/>
</dbReference>
<evidence type="ECO:0000313" key="7">
    <source>
        <dbReference type="Proteomes" id="UP000094622"/>
    </source>
</evidence>
<proteinExistence type="predicted"/>
<keyword evidence="3" id="KW-1133">Transmembrane helix</keyword>
<dbReference type="GO" id="GO:0016020">
    <property type="term" value="C:membrane"/>
    <property type="evidence" value="ECO:0007669"/>
    <property type="project" value="UniProtKB-SubCell"/>
</dbReference>
<evidence type="ECO:0000256" key="1">
    <source>
        <dbReference type="ARBA" id="ARBA00004370"/>
    </source>
</evidence>
<dbReference type="Gene3D" id="3.40.50.2300">
    <property type="match status" value="2"/>
</dbReference>
<evidence type="ECO:0000256" key="3">
    <source>
        <dbReference type="ARBA" id="ARBA00022989"/>
    </source>
</evidence>
<keyword evidence="4" id="KW-0472">Membrane</keyword>